<dbReference type="PANTHER" id="PTHR42924">
    <property type="entry name" value="EXONUCLEASE"/>
    <property type="match status" value="1"/>
</dbReference>
<dbReference type="PANTHER" id="PTHR42924:SF3">
    <property type="entry name" value="POLYMERASE_HISTIDINOL PHOSPHATASE N-TERMINAL DOMAIN-CONTAINING PROTEIN"/>
    <property type="match status" value="1"/>
</dbReference>
<dbReference type="GO" id="GO:0035312">
    <property type="term" value="F:5'-3' DNA exonuclease activity"/>
    <property type="evidence" value="ECO:0007669"/>
    <property type="project" value="TreeGrafter"/>
</dbReference>
<dbReference type="InterPro" id="IPR016195">
    <property type="entry name" value="Pol/histidinol_Pase-like"/>
</dbReference>
<dbReference type="Gene3D" id="1.10.150.650">
    <property type="match status" value="1"/>
</dbReference>
<accession>A0A060A0Z8</accession>
<dbReference type="GO" id="GO:0004534">
    <property type="term" value="F:5'-3' RNA exonuclease activity"/>
    <property type="evidence" value="ECO:0007669"/>
    <property type="project" value="TreeGrafter"/>
</dbReference>
<gene>
    <name evidence="2" type="ORF">Acaty_c1944</name>
</gene>
<dbReference type="SUPFAM" id="SSF89550">
    <property type="entry name" value="PHP domain-like"/>
    <property type="match status" value="1"/>
</dbReference>
<dbReference type="AlphaFoldDB" id="A0A060A0Z8"/>
<dbReference type="Pfam" id="PF02811">
    <property type="entry name" value="PHP"/>
    <property type="match status" value="1"/>
</dbReference>
<proteinExistence type="predicted"/>
<evidence type="ECO:0000313" key="2">
    <source>
        <dbReference type="EMBL" id="AIA55802.1"/>
    </source>
</evidence>
<reference evidence="2 3" key="1">
    <citation type="journal article" date="2009" name="J. Bacteriol.">
        <title>Draft genome sequence of the extremely acidophilic bacterium Acidithiobacillus caldus ATCC 51756 reveals metabolic versatility in the genus Acidithiobacillus.</title>
        <authorList>
            <person name="Valdes J."/>
            <person name="Quatrini R."/>
            <person name="Hallberg K."/>
            <person name="Dopson M."/>
            <person name="Valenzuela P.D."/>
            <person name="Holmes D.S."/>
        </authorList>
    </citation>
    <scope>NUCLEOTIDE SEQUENCE [LARGE SCALE GENOMIC DNA]</scope>
    <source>
        <strain evidence="3">ATCC 51756 / DSM 8584 / KU</strain>
    </source>
</reference>
<evidence type="ECO:0000259" key="1">
    <source>
        <dbReference type="SMART" id="SM00481"/>
    </source>
</evidence>
<dbReference type="InterPro" id="IPR003141">
    <property type="entry name" value="Pol/His_phosphatase_N"/>
</dbReference>
<protein>
    <submittedName>
        <fullName evidence="2">Putative metal-dependent phosphoesterases (PHP family)</fullName>
    </submittedName>
</protein>
<dbReference type="InterPro" id="IPR052018">
    <property type="entry name" value="PHP_domain"/>
</dbReference>
<dbReference type="Proteomes" id="UP000005522">
    <property type="component" value="Chromosome"/>
</dbReference>
<evidence type="ECO:0000313" key="3">
    <source>
        <dbReference type="Proteomes" id="UP000005522"/>
    </source>
</evidence>
<name>A0A060A0Z8_ACICK</name>
<dbReference type="InterPro" id="IPR004013">
    <property type="entry name" value="PHP_dom"/>
</dbReference>
<dbReference type="eggNOG" id="COG0613">
    <property type="taxonomic scope" value="Bacteria"/>
</dbReference>
<dbReference type="KEGG" id="acz:Acaty_c1944"/>
<feature type="domain" description="Polymerase/histidinol phosphatase N-terminal" evidence="1">
    <location>
        <begin position="18"/>
        <end position="83"/>
    </location>
</feature>
<dbReference type="SMART" id="SM00481">
    <property type="entry name" value="POLIIIAc"/>
    <property type="match status" value="1"/>
</dbReference>
<dbReference type="EMBL" id="CP005986">
    <property type="protein sequence ID" value="AIA55802.1"/>
    <property type="molecule type" value="Genomic_DNA"/>
</dbReference>
<organism evidence="2 3">
    <name type="scientific">Acidithiobacillus caldus (strain ATCC 51756 / DSM 8584 / KU)</name>
    <dbReference type="NCBI Taxonomy" id="637389"/>
    <lineage>
        <taxon>Bacteria</taxon>
        <taxon>Pseudomonadati</taxon>
        <taxon>Pseudomonadota</taxon>
        <taxon>Acidithiobacillia</taxon>
        <taxon>Acidithiobacillales</taxon>
        <taxon>Acidithiobacillaceae</taxon>
        <taxon>Acidithiobacillus</taxon>
    </lineage>
</organism>
<sequence length="300" mass="31971">MPMPSVHSAVPSSSRSRVDLHMHSTFSDGSLSVPELVARVADTGVEVMALTDHDNTAGVEMAAREAKRHGLRLISGVEISSVWEEQGIHIVGLAMDIAHPALQGGLERIVRLRDERALEIARRLHGQGLAGAREGARAIAGSPLVGRAHFAQWLVQAGHCQDTQEAFQRYLGRGKPAYVPSDWIPMVEAVGWIRSAGGEAVLAHPGRYKLSGARLTRLLEDFRAAGGVGLEICSGSQAAADREHLGRLALRLGMAGSVGSDFHGPHLGHAEIGQLLPLPDGVEAIWDRLGVTVATPFPSH</sequence>
<dbReference type="CDD" id="cd07438">
    <property type="entry name" value="PHP_HisPPase_AMP"/>
    <property type="match status" value="1"/>
</dbReference>
<dbReference type="Gene3D" id="3.20.20.140">
    <property type="entry name" value="Metal-dependent hydrolases"/>
    <property type="match status" value="1"/>
</dbReference>
<dbReference type="HOGENOM" id="CLU_067347_0_0_6"/>